<proteinExistence type="inferred from homology"/>
<feature type="domain" description="EIF3F/CSN6-like C-terminal" evidence="3">
    <location>
        <begin position="147"/>
        <end position="286"/>
    </location>
</feature>
<dbReference type="PANTHER" id="PTHR10540:SF8">
    <property type="entry name" value="COP9 SIGNALOSOME COMPLEX SUBUNIT 6"/>
    <property type="match status" value="1"/>
</dbReference>
<reference evidence="4" key="1">
    <citation type="journal article" date="2020" name="Stud. Mycol.">
        <title>101 Dothideomycetes genomes: a test case for predicting lifestyles and emergence of pathogens.</title>
        <authorList>
            <person name="Haridas S."/>
            <person name="Albert R."/>
            <person name="Binder M."/>
            <person name="Bloem J."/>
            <person name="Labutti K."/>
            <person name="Salamov A."/>
            <person name="Andreopoulos B."/>
            <person name="Baker S."/>
            <person name="Barry K."/>
            <person name="Bills G."/>
            <person name="Bluhm B."/>
            <person name="Cannon C."/>
            <person name="Castanera R."/>
            <person name="Culley D."/>
            <person name="Daum C."/>
            <person name="Ezra D."/>
            <person name="Gonzalez J."/>
            <person name="Henrissat B."/>
            <person name="Kuo A."/>
            <person name="Liang C."/>
            <person name="Lipzen A."/>
            <person name="Lutzoni F."/>
            <person name="Magnuson J."/>
            <person name="Mondo S."/>
            <person name="Nolan M."/>
            <person name="Ohm R."/>
            <person name="Pangilinan J."/>
            <person name="Park H.-J."/>
            <person name="Ramirez L."/>
            <person name="Alfaro M."/>
            <person name="Sun H."/>
            <person name="Tritt A."/>
            <person name="Yoshinaga Y."/>
            <person name="Zwiers L.-H."/>
            <person name="Turgeon B."/>
            <person name="Goodwin S."/>
            <person name="Spatafora J."/>
            <person name="Crous P."/>
            <person name="Grigoriev I."/>
        </authorList>
    </citation>
    <scope>NUCLEOTIDE SEQUENCE</scope>
    <source>
        <strain evidence="4">CBS 480.64</strain>
    </source>
</reference>
<dbReference type="InterPro" id="IPR024969">
    <property type="entry name" value="EIF3F/CSN6-like_C"/>
</dbReference>
<keyword evidence="5" id="KW-1185">Reference proteome</keyword>
<organism evidence="4 5">
    <name type="scientific">Piedraia hortae CBS 480.64</name>
    <dbReference type="NCBI Taxonomy" id="1314780"/>
    <lineage>
        <taxon>Eukaryota</taxon>
        <taxon>Fungi</taxon>
        <taxon>Dikarya</taxon>
        <taxon>Ascomycota</taxon>
        <taxon>Pezizomycotina</taxon>
        <taxon>Dothideomycetes</taxon>
        <taxon>Dothideomycetidae</taxon>
        <taxon>Capnodiales</taxon>
        <taxon>Piedraiaceae</taxon>
        <taxon>Piedraia</taxon>
    </lineage>
</organism>
<protein>
    <recommendedName>
        <fullName evidence="3">EIF3F/CSN6-like C-terminal domain-containing protein</fullName>
    </recommendedName>
</protein>
<dbReference type="Gene3D" id="3.40.140.10">
    <property type="entry name" value="Cytidine Deaminase, domain 2"/>
    <property type="match status" value="1"/>
</dbReference>
<evidence type="ECO:0000259" key="3">
    <source>
        <dbReference type="Pfam" id="PF13012"/>
    </source>
</evidence>
<evidence type="ECO:0000256" key="1">
    <source>
        <dbReference type="ARBA" id="ARBA00010893"/>
    </source>
</evidence>
<feature type="region of interest" description="Disordered" evidence="2">
    <location>
        <begin position="163"/>
        <end position="182"/>
    </location>
</feature>
<evidence type="ECO:0000313" key="4">
    <source>
        <dbReference type="EMBL" id="KAF2862474.1"/>
    </source>
</evidence>
<dbReference type="OrthoDB" id="1378at2759"/>
<feature type="non-terminal residue" evidence="4">
    <location>
        <position position="300"/>
    </location>
</feature>
<dbReference type="EMBL" id="MU005966">
    <property type="protein sequence ID" value="KAF2862474.1"/>
    <property type="molecule type" value="Genomic_DNA"/>
</dbReference>
<dbReference type="Pfam" id="PF13012">
    <property type="entry name" value="MitMem_reg"/>
    <property type="match status" value="1"/>
</dbReference>
<name>A0A6A7C4S1_9PEZI</name>
<sequence length="300" mass="33076">VHLHPLVLLVISDYITRHTLRRQDGPIVGAVMGQLDSRIYTLEHAFECKPLDGQLDRQWFSERVEQHKRVFESLDAVAMFVCAPSLTAAHHDLLQQAHEALGSHVPLLLIFHADQVNELKEGKLPISIFEKADAKLVQVPYEIETGEAEMIAVDSVAKGGGNATAVLPRSTERSKSKSVKSDLSAEDEDVLAALTTKVNAVRMLDNRVRLIRNHLTSLPESYLTDATSSDFPPSDANHVLLRNIQSLISRLHILNTLDGCASAEEDRQDVLLDSLLTTITRSVAEAQGMAVSLSAVQKER</sequence>
<accession>A0A6A7C4S1</accession>
<dbReference type="AlphaFoldDB" id="A0A6A7C4S1"/>
<comment type="similarity">
    <text evidence="1">Belongs to the peptidase M67A family. CSN6 subfamily.</text>
</comment>
<dbReference type="PANTHER" id="PTHR10540">
    <property type="entry name" value="EUKARYOTIC TRANSLATION INITIATION FACTOR 3 SUBUNIT F-RELATED"/>
    <property type="match status" value="1"/>
</dbReference>
<dbReference type="Proteomes" id="UP000799421">
    <property type="component" value="Unassembled WGS sequence"/>
</dbReference>
<feature type="non-terminal residue" evidence="4">
    <location>
        <position position="1"/>
    </location>
</feature>
<evidence type="ECO:0000256" key="2">
    <source>
        <dbReference type="SAM" id="MobiDB-lite"/>
    </source>
</evidence>
<evidence type="ECO:0000313" key="5">
    <source>
        <dbReference type="Proteomes" id="UP000799421"/>
    </source>
</evidence>
<dbReference type="GO" id="GO:0008180">
    <property type="term" value="C:COP9 signalosome"/>
    <property type="evidence" value="ECO:0007669"/>
    <property type="project" value="TreeGrafter"/>
</dbReference>
<gene>
    <name evidence="4" type="ORF">K470DRAFT_203880</name>
</gene>